<accession>G4ZLE7</accession>
<dbReference type="SMART" id="SM00449">
    <property type="entry name" value="SPRY"/>
    <property type="match status" value="1"/>
</dbReference>
<keyword evidence="9 10" id="KW-0833">Ubl conjugation pathway</keyword>
<feature type="domain" description="HECT" evidence="12">
    <location>
        <begin position="817"/>
        <end position="1248"/>
    </location>
</feature>
<sequence length="1266" mass="140573">MVTLLHQTTDSTLRLKISYVQWFKLAKLVLLRGDQFAIVSRVKSTTANSVQLWEFPPDNVFSRAFRHFTSYDATAFTTASFEFCLDELEAAASNKACEAVLWTQRDLKRPDKTVVEEPAIELVVWMLDSLLVAAKGASLSLPEHFAKKVLRRLRCCLGTTNLPLKFVVIRTISRLLAVLWTDGSTTDLVSESQLVVGDFLSAAILRHSRELLQGRLFFSQYLQGYVELLHALQRLSGFSDSKGVQHLAGASLTSSGIGSLVSPLPPSVPTYAKAEGCSLLFDRKRSRSSLLNFAEDGLSVSYSGNEVWKAACAGVSFSTGVHSWMVRIDKSSSPYLFVGVASRQANLDSFLGADEQSWGFIGDKALYYQRNRVRAYGETFTEGDCIGLRLDCEKGELAFSKNGVDLGVAFDNIVGEVCPAVAFYSRHQKISFVKDSCVSCSGTGDFTITSTGEDGSASVEDCLVACEIMSNWVANRPMRAEIASAACKMTAEWFAGSTKFVTTRSGKSLWVDVTHATCGQLGFHAEDRVRTPRGNGVVVGAAAGRVWVEVDNETGAWFVHPSKLRVLNMANFTTTTLPTPPTESPIVSIYSVSSGDIVGTSTFKEQTPSFTLSAEELMEYGEHSLWSLPVDKELLSVVDDFCEVSRISPWNLTPKQLLDLVKEKASVLELTPLVNILSLPQNTLEKLVVARFALLRFCNLYVTRALPFFDLTWHYFLPDSSSLLCRLVSQCRGSLFVCVKNALWTALMERTANSPKRADDEYDYPEDLPQLQVNRLKAAAAKCHEGTISSLFLSLFGQAFEELHFLPLKTLRMVYSHPMDDGQLRSFKVKFEGEGVDDYGGPYREFFSQFFAELQMLHVPETDNADHSANGGPSSTSMKLDPGVSVSECVLPFLLPSPNWRNGVGANREKFVLNGALISRHLGDNGKQTRASPGESAEEKRQLYCEMFYFLGQMIGTCLRTRVCVRLDLAMSVWKQLVAEDDSNVESALETLKEIDFVAYSLWKTLRGISDELRHTETASPKRRELEEQLEAMDLVFTTVLSDGRTVELCDDGSNTAVISANLDNYLDAMLRARMQETQEVMNIVKQGLHSIMPVSALALLTCTELEKRICGVAEVDVKLLQANTEYDEELSPNDEFIQRFWRVLESLESEDKRAFLRFVWARSRLPLGSAQFHQKFKIQALASSGIGDGGSSAGGSTAGWMDSQMPKSHTCFFALQLPRYSSDEICRERLLYAVRNCVEMDGDFRLADTEMTGWTGISPTDQLRI</sequence>
<evidence type="ECO:0000256" key="7">
    <source>
        <dbReference type="ARBA" id="ARBA00022679"/>
    </source>
</evidence>
<dbReference type="Pfam" id="PF00632">
    <property type="entry name" value="HECT"/>
    <property type="match status" value="1"/>
</dbReference>
<name>G4ZLE7_PHYSP</name>
<gene>
    <name evidence="13" type="ORF">PHYSODRAFT_560733</name>
</gene>
<dbReference type="AlphaFoldDB" id="G4ZLE7"/>
<keyword evidence="6" id="KW-0597">Phosphoprotein</keyword>
<dbReference type="PROSITE" id="PS50188">
    <property type="entry name" value="B302_SPRY"/>
    <property type="match status" value="1"/>
</dbReference>
<evidence type="ECO:0000259" key="12">
    <source>
        <dbReference type="PROSITE" id="PS50237"/>
    </source>
</evidence>
<dbReference type="PANTHER" id="PTHR46654">
    <property type="entry name" value="E3 UBIQUITIN-PROTEIN LIGASE HECTD3"/>
    <property type="match status" value="1"/>
</dbReference>
<dbReference type="OMA" id="CELMASM"/>
<dbReference type="GO" id="GO:0005737">
    <property type="term" value="C:cytoplasm"/>
    <property type="evidence" value="ECO:0007669"/>
    <property type="project" value="UniProtKB-SubCell"/>
</dbReference>
<feature type="active site" description="Glycyl thioester intermediate" evidence="10">
    <location>
        <position position="1212"/>
    </location>
</feature>
<dbReference type="EC" id="2.3.2.26" evidence="4"/>
<dbReference type="InterPro" id="IPR013320">
    <property type="entry name" value="ConA-like_dom_sf"/>
</dbReference>
<evidence type="ECO:0000256" key="4">
    <source>
        <dbReference type="ARBA" id="ARBA00012485"/>
    </source>
</evidence>
<evidence type="ECO:0000313" key="14">
    <source>
        <dbReference type="Proteomes" id="UP000002640"/>
    </source>
</evidence>
<dbReference type="Gene3D" id="3.30.2410.10">
    <property type="entry name" value="Hect, E3 ligase catalytic domain"/>
    <property type="match status" value="1"/>
</dbReference>
<keyword evidence="7" id="KW-0808">Transferase</keyword>
<dbReference type="InterPro" id="IPR042469">
    <property type="entry name" value="HECTD3"/>
</dbReference>
<comment type="pathway">
    <text evidence="3">Protein modification; protein ubiquitination.</text>
</comment>
<dbReference type="PANTHER" id="PTHR46654:SF1">
    <property type="entry name" value="E3 UBIQUITIN-PROTEIN LIGASE HECTD3"/>
    <property type="match status" value="1"/>
</dbReference>
<dbReference type="SMR" id="G4ZLE7"/>
<keyword evidence="14" id="KW-1185">Reference proteome</keyword>
<keyword evidence="5" id="KW-0963">Cytoplasm</keyword>
<evidence type="ECO:0000256" key="8">
    <source>
        <dbReference type="ARBA" id="ARBA00022737"/>
    </source>
</evidence>
<evidence type="ECO:0000256" key="10">
    <source>
        <dbReference type="PROSITE-ProRule" id="PRU00104"/>
    </source>
</evidence>
<dbReference type="Proteomes" id="UP000002640">
    <property type="component" value="Unassembled WGS sequence"/>
</dbReference>
<dbReference type="InterPro" id="IPR003877">
    <property type="entry name" value="SPRY_dom"/>
</dbReference>
<dbReference type="InterPro" id="IPR043136">
    <property type="entry name" value="B30.2/SPRY_sf"/>
</dbReference>
<evidence type="ECO:0000313" key="13">
    <source>
        <dbReference type="EMBL" id="EGZ16229.1"/>
    </source>
</evidence>
<dbReference type="RefSeq" id="XP_009529978.1">
    <property type="nucleotide sequence ID" value="XM_009531683.1"/>
</dbReference>
<dbReference type="FunFam" id="3.30.2410.10:FF:000006">
    <property type="entry name" value="probable E3 ubiquitin-protein ligase HERC1 isoform X2"/>
    <property type="match status" value="1"/>
</dbReference>
<comment type="subcellular location">
    <subcellularLocation>
        <location evidence="2">Cytoplasm</location>
    </subcellularLocation>
</comment>
<proteinExistence type="predicted"/>
<protein>
    <recommendedName>
        <fullName evidence="4">HECT-type E3 ubiquitin transferase</fullName>
        <ecNumber evidence="4">2.3.2.26</ecNumber>
    </recommendedName>
</protein>
<feature type="domain" description="B30.2/SPRY" evidence="11">
    <location>
        <begin position="259"/>
        <end position="439"/>
    </location>
</feature>
<organism evidence="13 14">
    <name type="scientific">Phytophthora sojae (strain P6497)</name>
    <name type="common">Soybean stem and root rot agent</name>
    <name type="synonym">Phytophthora megasperma f. sp. glycines</name>
    <dbReference type="NCBI Taxonomy" id="1094619"/>
    <lineage>
        <taxon>Eukaryota</taxon>
        <taxon>Sar</taxon>
        <taxon>Stramenopiles</taxon>
        <taxon>Oomycota</taxon>
        <taxon>Peronosporomycetes</taxon>
        <taxon>Peronosporales</taxon>
        <taxon>Peronosporaceae</taxon>
        <taxon>Phytophthora</taxon>
    </lineage>
</organism>
<dbReference type="InterPro" id="IPR035983">
    <property type="entry name" value="Hect_E3_ubiquitin_ligase"/>
</dbReference>
<dbReference type="SUPFAM" id="SSF49899">
    <property type="entry name" value="Concanavalin A-like lectins/glucanases"/>
    <property type="match status" value="1"/>
</dbReference>
<dbReference type="EMBL" id="JH159155">
    <property type="protein sequence ID" value="EGZ16229.1"/>
    <property type="molecule type" value="Genomic_DNA"/>
</dbReference>
<dbReference type="Pfam" id="PF00622">
    <property type="entry name" value="SPRY"/>
    <property type="match status" value="1"/>
</dbReference>
<keyword evidence="8" id="KW-0677">Repeat</keyword>
<dbReference type="InterPro" id="IPR001870">
    <property type="entry name" value="B30.2/SPRY"/>
</dbReference>
<dbReference type="Gene3D" id="2.60.120.920">
    <property type="match status" value="1"/>
</dbReference>
<dbReference type="SUPFAM" id="SSF56204">
    <property type="entry name" value="Hect, E3 ligase catalytic domain"/>
    <property type="match status" value="1"/>
</dbReference>
<evidence type="ECO:0000256" key="6">
    <source>
        <dbReference type="ARBA" id="ARBA00022553"/>
    </source>
</evidence>
<dbReference type="KEGG" id="psoj:PHYSODRAFT_560733"/>
<evidence type="ECO:0000256" key="5">
    <source>
        <dbReference type="ARBA" id="ARBA00022490"/>
    </source>
</evidence>
<dbReference type="InterPro" id="IPR000569">
    <property type="entry name" value="HECT_dom"/>
</dbReference>
<dbReference type="GeneID" id="20663515"/>
<comment type="catalytic activity">
    <reaction evidence="1">
        <text>S-ubiquitinyl-[E2 ubiquitin-conjugating enzyme]-L-cysteine + [acceptor protein]-L-lysine = [E2 ubiquitin-conjugating enzyme]-L-cysteine + N(6)-ubiquitinyl-[acceptor protein]-L-lysine.</text>
        <dbReference type="EC" id="2.3.2.26"/>
    </reaction>
</comment>
<dbReference type="PROSITE" id="PS50237">
    <property type="entry name" value="HECT"/>
    <property type="match status" value="1"/>
</dbReference>
<evidence type="ECO:0000259" key="11">
    <source>
        <dbReference type="PROSITE" id="PS50188"/>
    </source>
</evidence>
<evidence type="ECO:0000256" key="1">
    <source>
        <dbReference type="ARBA" id="ARBA00000885"/>
    </source>
</evidence>
<reference evidence="13 14" key="1">
    <citation type="journal article" date="2006" name="Science">
        <title>Phytophthora genome sequences uncover evolutionary origins and mechanisms of pathogenesis.</title>
        <authorList>
            <person name="Tyler B.M."/>
            <person name="Tripathy S."/>
            <person name="Zhang X."/>
            <person name="Dehal P."/>
            <person name="Jiang R.H."/>
            <person name="Aerts A."/>
            <person name="Arredondo F.D."/>
            <person name="Baxter L."/>
            <person name="Bensasson D."/>
            <person name="Beynon J.L."/>
            <person name="Chapman J."/>
            <person name="Damasceno C.M."/>
            <person name="Dorrance A.E."/>
            <person name="Dou D."/>
            <person name="Dickerman A.W."/>
            <person name="Dubchak I.L."/>
            <person name="Garbelotto M."/>
            <person name="Gijzen M."/>
            <person name="Gordon S.G."/>
            <person name="Govers F."/>
            <person name="Grunwald N.J."/>
            <person name="Huang W."/>
            <person name="Ivors K.L."/>
            <person name="Jones R.W."/>
            <person name="Kamoun S."/>
            <person name="Krampis K."/>
            <person name="Lamour K.H."/>
            <person name="Lee M.K."/>
            <person name="McDonald W.H."/>
            <person name="Medina M."/>
            <person name="Meijer H.J."/>
            <person name="Nordberg E.K."/>
            <person name="Maclean D.J."/>
            <person name="Ospina-Giraldo M.D."/>
            <person name="Morris P.F."/>
            <person name="Phuntumart V."/>
            <person name="Putnam N.H."/>
            <person name="Rash S."/>
            <person name="Rose J.K."/>
            <person name="Sakihama Y."/>
            <person name="Salamov A.A."/>
            <person name="Savidor A."/>
            <person name="Scheuring C.F."/>
            <person name="Smith B.M."/>
            <person name="Sobral B.W."/>
            <person name="Terry A."/>
            <person name="Torto-Alalibo T.A."/>
            <person name="Win J."/>
            <person name="Xu Z."/>
            <person name="Zhang H."/>
            <person name="Grigoriev I.V."/>
            <person name="Rokhsar D.S."/>
            <person name="Boore J.L."/>
        </authorList>
    </citation>
    <scope>NUCLEOTIDE SEQUENCE [LARGE SCALE GENOMIC DNA]</scope>
    <source>
        <strain evidence="13 14">P6497</strain>
    </source>
</reference>
<dbReference type="Gene3D" id="3.90.1750.10">
    <property type="entry name" value="Hect, E3 ligase catalytic domains"/>
    <property type="match status" value="1"/>
</dbReference>
<dbReference type="SMART" id="SM00119">
    <property type="entry name" value="HECTc"/>
    <property type="match status" value="1"/>
</dbReference>
<dbReference type="STRING" id="1094619.G4ZLE7"/>
<dbReference type="GO" id="GO:0061630">
    <property type="term" value="F:ubiquitin protein ligase activity"/>
    <property type="evidence" value="ECO:0007669"/>
    <property type="project" value="UniProtKB-EC"/>
</dbReference>
<dbReference type="CDD" id="cd11709">
    <property type="entry name" value="SPRY"/>
    <property type="match status" value="1"/>
</dbReference>
<dbReference type="InParanoid" id="G4ZLE7"/>
<evidence type="ECO:0000256" key="3">
    <source>
        <dbReference type="ARBA" id="ARBA00004906"/>
    </source>
</evidence>
<evidence type="ECO:0000256" key="2">
    <source>
        <dbReference type="ARBA" id="ARBA00004496"/>
    </source>
</evidence>
<evidence type="ECO:0000256" key="9">
    <source>
        <dbReference type="ARBA" id="ARBA00022786"/>
    </source>
</evidence>